<feature type="transmembrane region" description="Helical" evidence="1">
    <location>
        <begin position="157"/>
        <end position="179"/>
    </location>
</feature>
<dbReference type="Proteomes" id="UP000006681">
    <property type="component" value="Chromosome"/>
</dbReference>
<evidence type="ECO:0000313" key="2">
    <source>
        <dbReference type="EMBL" id="ADN50297.1"/>
    </source>
</evidence>
<protein>
    <submittedName>
        <fullName evidence="2">Uncharacterized protein</fullName>
    </submittedName>
</protein>
<reference evidence="3" key="2">
    <citation type="journal article" date="2010" name="Stand. Genomic Sci.">
        <title>Complete genome sequence of Vulcanisaeta distributa type strain (IC-017T).</title>
        <authorList>
            <person name="Mavromatis K."/>
            <person name="Sikorski J."/>
            <person name="Pabst E."/>
            <person name="Teshima H."/>
            <person name="Lapidus A."/>
            <person name="Lucas S."/>
            <person name="Nolan M."/>
            <person name="Glavina Del Rio T."/>
            <person name="Cheng J."/>
            <person name="Bruce D."/>
            <person name="Goodwin L."/>
            <person name="Pitluck S."/>
            <person name="Liolios K."/>
            <person name="Ivanova N."/>
            <person name="Mikhailova N."/>
            <person name="Pati A."/>
            <person name="Chen A."/>
            <person name="Palaniappan K."/>
            <person name="Land M."/>
            <person name="Hauser L."/>
            <person name="Chang Y."/>
            <person name="Jeffries C."/>
            <person name="Rohde M."/>
            <person name="Spring S."/>
            <person name="Goker M."/>
            <person name="Wirth R."/>
            <person name="Woyke T."/>
            <person name="Bristow J."/>
            <person name="Eisen J."/>
            <person name="Markowitz V."/>
            <person name="Hugenholtz P."/>
            <person name="Klenk H."/>
            <person name="Kyrpides N."/>
        </authorList>
    </citation>
    <scope>NUCLEOTIDE SEQUENCE [LARGE SCALE GENOMIC DNA]</scope>
    <source>
        <strain evidence="3">DSM 14429 / JCM 11212 / NBRC 100878 / IC-017</strain>
    </source>
</reference>
<dbReference type="KEGG" id="vdi:Vdis_0907"/>
<evidence type="ECO:0000313" key="3">
    <source>
        <dbReference type="Proteomes" id="UP000006681"/>
    </source>
</evidence>
<proteinExistence type="predicted"/>
<gene>
    <name evidence="2" type="ordered locus">Vdis_0907</name>
</gene>
<dbReference type="eggNOG" id="arCOG13816">
    <property type="taxonomic scope" value="Archaea"/>
</dbReference>
<keyword evidence="3" id="KW-1185">Reference proteome</keyword>
<sequence>MGGRFIFTVLEDYLMDSSVVDEFVKSLIGNVDSEVIKEVVKISYAVASFVIYGMASLMREGKGPRLSLVISLSRIFNADFIKDVFEVLFASQGDGDDVIDAAGMVSEAYMIKLIYGKEEGRARPGFLKPVEVDHGVYVAVYNDVRNYIDDFEEKNSIAFGLIGNMMAVLLATIIIMLIIGMCQGVRSEGYPDGIRDFLDYALTQSTHMALSELLSHG</sequence>
<dbReference type="EMBL" id="CP002100">
    <property type="protein sequence ID" value="ADN50297.1"/>
    <property type="molecule type" value="Genomic_DNA"/>
</dbReference>
<organism evidence="2 3">
    <name type="scientific">Vulcanisaeta distributa (strain DSM 14429 / JCM 11212 / NBRC 100878 / IC-017)</name>
    <dbReference type="NCBI Taxonomy" id="572478"/>
    <lineage>
        <taxon>Archaea</taxon>
        <taxon>Thermoproteota</taxon>
        <taxon>Thermoprotei</taxon>
        <taxon>Thermoproteales</taxon>
        <taxon>Thermoproteaceae</taxon>
        <taxon>Vulcanisaeta</taxon>
    </lineage>
</organism>
<name>E1QPK1_VULDI</name>
<accession>E1QPK1</accession>
<dbReference type="HOGENOM" id="CLU_1270001_0_0_2"/>
<reference evidence="2 3" key="1">
    <citation type="journal article" date="2010" name="Stand. Genomic Sci.">
        <title>Complete genome sequence of Vulcanisaeta distributa type strain (IC-017).</title>
        <authorList>
            <person name="Mavromatis K."/>
            <person name="Sikorski J."/>
            <person name="Pabst E."/>
            <person name="Teshima H."/>
            <person name="Lapidus A."/>
            <person name="Lucas S."/>
            <person name="Nolan M."/>
            <person name="Glavina Del Rio T."/>
            <person name="Cheng J.F."/>
            <person name="Bruce D."/>
            <person name="Goodwin L."/>
            <person name="Pitluck S."/>
            <person name="Liolios K."/>
            <person name="Ivanova N."/>
            <person name="Mikhailova N."/>
            <person name="Pati A."/>
            <person name="Chen A."/>
            <person name="Palaniappan K."/>
            <person name="Land M."/>
            <person name="Hauser L."/>
            <person name="Chang Y.J."/>
            <person name="Jeffries C.D."/>
            <person name="Rohde M."/>
            <person name="Spring S."/>
            <person name="Goker M."/>
            <person name="Wirth R."/>
            <person name="Woyke T."/>
            <person name="Bristow J."/>
            <person name="Eisen J.A."/>
            <person name="Markowitz V."/>
            <person name="Hugenholtz P."/>
            <person name="Klenk H.P."/>
            <person name="Kyrpides N.C."/>
        </authorList>
    </citation>
    <scope>NUCLEOTIDE SEQUENCE [LARGE SCALE GENOMIC DNA]</scope>
    <source>
        <strain evidence="3">DSM 14429 / JCM 11212 / NBRC 100878 / IC-017</strain>
    </source>
</reference>
<keyword evidence="1" id="KW-1133">Transmembrane helix</keyword>
<evidence type="ECO:0000256" key="1">
    <source>
        <dbReference type="SAM" id="Phobius"/>
    </source>
</evidence>
<keyword evidence="1" id="KW-0472">Membrane</keyword>
<dbReference type="OrthoDB" id="28497at2157"/>
<keyword evidence="1" id="KW-0812">Transmembrane</keyword>
<dbReference type="AlphaFoldDB" id="E1QPK1"/>